<sequence length="205" mass="23032">MPSLLHLNHAELSLGVGCLVCTRFDLEPEHLSSMATACEKDKPGRGEPGCWEVCGGQDIMAPGVLRAASEIILKGRCKKNMHYEYQHITKDTALVVGRTTQRLQENALPEYGIMLVMPGTQHARRTEAGPVADVPPDRCHLNTDSKRAIRCRQFRDFCKQPSASLTSKLLTQAEWKYTIYEMKCSRCICAMEKFADYLDHALFTL</sequence>
<proteinExistence type="predicted"/>
<evidence type="ECO:0000313" key="2">
    <source>
        <dbReference type="Proteomes" id="UP001159363"/>
    </source>
</evidence>
<evidence type="ECO:0000313" key="1">
    <source>
        <dbReference type="EMBL" id="KAJ8886072.1"/>
    </source>
</evidence>
<dbReference type="EMBL" id="JARBHB010000004">
    <property type="protein sequence ID" value="KAJ8886072.1"/>
    <property type="molecule type" value="Genomic_DNA"/>
</dbReference>
<reference evidence="1 2" key="1">
    <citation type="submission" date="2023-02" db="EMBL/GenBank/DDBJ databases">
        <title>LHISI_Scaffold_Assembly.</title>
        <authorList>
            <person name="Stuart O.P."/>
            <person name="Cleave R."/>
            <person name="Magrath M.J.L."/>
            <person name="Mikheyev A.S."/>
        </authorList>
    </citation>
    <scope>NUCLEOTIDE SEQUENCE [LARGE SCALE GENOMIC DNA]</scope>
    <source>
        <strain evidence="1">Daus_M_001</strain>
        <tissue evidence="1">Leg muscle</tissue>
    </source>
</reference>
<gene>
    <name evidence="1" type="ORF">PR048_012278</name>
</gene>
<name>A0ABQ9HPA7_9NEOP</name>
<protein>
    <submittedName>
        <fullName evidence="1">Uncharacterized protein</fullName>
    </submittedName>
</protein>
<comment type="caution">
    <text evidence="1">The sequence shown here is derived from an EMBL/GenBank/DDBJ whole genome shotgun (WGS) entry which is preliminary data.</text>
</comment>
<keyword evidence="2" id="KW-1185">Reference proteome</keyword>
<dbReference type="Proteomes" id="UP001159363">
    <property type="component" value="Chromosome X"/>
</dbReference>
<accession>A0ABQ9HPA7</accession>
<organism evidence="1 2">
    <name type="scientific">Dryococelus australis</name>
    <dbReference type="NCBI Taxonomy" id="614101"/>
    <lineage>
        <taxon>Eukaryota</taxon>
        <taxon>Metazoa</taxon>
        <taxon>Ecdysozoa</taxon>
        <taxon>Arthropoda</taxon>
        <taxon>Hexapoda</taxon>
        <taxon>Insecta</taxon>
        <taxon>Pterygota</taxon>
        <taxon>Neoptera</taxon>
        <taxon>Polyneoptera</taxon>
        <taxon>Phasmatodea</taxon>
        <taxon>Verophasmatodea</taxon>
        <taxon>Anareolatae</taxon>
        <taxon>Phasmatidae</taxon>
        <taxon>Eurycanthinae</taxon>
        <taxon>Dryococelus</taxon>
    </lineage>
</organism>